<dbReference type="EMBL" id="JAAXOS010000001">
    <property type="protein sequence ID" value="NKY24944.1"/>
    <property type="molecule type" value="Genomic_DNA"/>
</dbReference>
<gene>
    <name evidence="1" type="ORF">HGB38_01640</name>
</gene>
<dbReference type="Proteomes" id="UP000540698">
    <property type="component" value="Unassembled WGS sequence"/>
</dbReference>
<reference evidence="1 2" key="1">
    <citation type="submission" date="2020-04" db="EMBL/GenBank/DDBJ databases">
        <title>MicrobeNet Type strains.</title>
        <authorList>
            <person name="Nicholson A.C."/>
        </authorList>
    </citation>
    <scope>NUCLEOTIDE SEQUENCE [LARGE SCALE GENOMIC DNA]</scope>
    <source>
        <strain evidence="1 2">DSM 44956</strain>
    </source>
</reference>
<dbReference type="AlphaFoldDB" id="A0A7X6KZA2"/>
<name>A0A7X6KZA2_9NOCA</name>
<sequence length="86" mass="9355">MNAWTCGKQSALPALHRYPRDSRNAGRLAEAVRVRLEIELVAARDAELDGQPMEEPAGRFATVRRFCSGPTNAVRVDEGATSTASQ</sequence>
<proteinExistence type="predicted"/>
<evidence type="ECO:0000313" key="2">
    <source>
        <dbReference type="Proteomes" id="UP000540698"/>
    </source>
</evidence>
<accession>A0A7X6KZA2</accession>
<organism evidence="1 2">
    <name type="scientific">Nocardia gamkensis</name>
    <dbReference type="NCBI Taxonomy" id="352869"/>
    <lineage>
        <taxon>Bacteria</taxon>
        <taxon>Bacillati</taxon>
        <taxon>Actinomycetota</taxon>
        <taxon>Actinomycetes</taxon>
        <taxon>Mycobacteriales</taxon>
        <taxon>Nocardiaceae</taxon>
        <taxon>Nocardia</taxon>
    </lineage>
</organism>
<dbReference type="RefSeq" id="WP_062967546.1">
    <property type="nucleotide sequence ID" value="NZ_JAAXOS010000001.1"/>
</dbReference>
<keyword evidence="2" id="KW-1185">Reference proteome</keyword>
<protein>
    <submittedName>
        <fullName evidence="1">Uncharacterized protein</fullName>
    </submittedName>
</protein>
<comment type="caution">
    <text evidence="1">The sequence shown here is derived from an EMBL/GenBank/DDBJ whole genome shotgun (WGS) entry which is preliminary data.</text>
</comment>
<evidence type="ECO:0000313" key="1">
    <source>
        <dbReference type="EMBL" id="NKY24944.1"/>
    </source>
</evidence>